<proteinExistence type="predicted"/>
<feature type="region of interest" description="Disordered" evidence="1">
    <location>
        <begin position="1"/>
        <end position="46"/>
    </location>
</feature>
<gene>
    <name evidence="2" type="ORF">NCTC13291_04379</name>
</gene>
<reference evidence="2 3" key="1">
    <citation type="submission" date="2018-06" db="EMBL/GenBank/DDBJ databases">
        <authorList>
            <consortium name="Pathogen Informatics"/>
            <person name="Doyle S."/>
        </authorList>
    </citation>
    <scope>NUCLEOTIDE SEQUENCE [LARGE SCALE GENOMIC DNA]</scope>
    <source>
        <strain evidence="2 3">NCTC13291</strain>
    </source>
</reference>
<sequence>MGTTVPPDTSVAAGFSLPLPGSPPARTTTKLTTPLANTPHTSRAKGSLIGNYDAKATSIDLGDGAIIVVHDTTVQASDFIFA</sequence>
<protein>
    <submittedName>
        <fullName evidence="2">Uncharacterized protein</fullName>
    </submittedName>
</protein>
<dbReference type="AlphaFoldDB" id="A0A379PMJ9"/>
<evidence type="ECO:0000313" key="3">
    <source>
        <dbReference type="Proteomes" id="UP000254919"/>
    </source>
</evidence>
<dbReference type="Proteomes" id="UP000254919">
    <property type="component" value="Unassembled WGS sequence"/>
</dbReference>
<evidence type="ECO:0000256" key="1">
    <source>
        <dbReference type="SAM" id="MobiDB-lite"/>
    </source>
</evidence>
<accession>A0A379PMJ9</accession>
<organism evidence="2 3">
    <name type="scientific">Roseomonas mucosa</name>
    <dbReference type="NCBI Taxonomy" id="207340"/>
    <lineage>
        <taxon>Bacteria</taxon>
        <taxon>Pseudomonadati</taxon>
        <taxon>Pseudomonadota</taxon>
        <taxon>Alphaproteobacteria</taxon>
        <taxon>Acetobacterales</taxon>
        <taxon>Roseomonadaceae</taxon>
        <taxon>Roseomonas</taxon>
    </lineage>
</organism>
<dbReference type="EMBL" id="UGVN01000003">
    <property type="protein sequence ID" value="SUE95492.1"/>
    <property type="molecule type" value="Genomic_DNA"/>
</dbReference>
<name>A0A379PMJ9_9PROT</name>
<dbReference type="RefSeq" id="WP_265838957.1">
    <property type="nucleotide sequence ID" value="NZ_CP034926.1"/>
</dbReference>
<feature type="compositionally biased region" description="Low complexity" evidence="1">
    <location>
        <begin position="24"/>
        <end position="39"/>
    </location>
</feature>
<evidence type="ECO:0000313" key="2">
    <source>
        <dbReference type="EMBL" id="SUE95492.1"/>
    </source>
</evidence>